<dbReference type="InterPro" id="IPR036352">
    <property type="entry name" value="Semap_dom_sf"/>
</dbReference>
<dbReference type="EMBL" id="JH818582">
    <property type="protein sequence ID" value="EKC26284.1"/>
    <property type="molecule type" value="Genomic_DNA"/>
</dbReference>
<dbReference type="InParanoid" id="K1Q4J4"/>
<gene>
    <name evidence="1" type="ORF">CGI_10014778</name>
</gene>
<dbReference type="Gene3D" id="2.130.10.10">
    <property type="entry name" value="YVTN repeat-like/Quinoprotein amine dehydrogenase"/>
    <property type="match status" value="1"/>
</dbReference>
<organism evidence="1">
    <name type="scientific">Magallana gigas</name>
    <name type="common">Pacific oyster</name>
    <name type="synonym">Crassostrea gigas</name>
    <dbReference type="NCBI Taxonomy" id="29159"/>
    <lineage>
        <taxon>Eukaryota</taxon>
        <taxon>Metazoa</taxon>
        <taxon>Spiralia</taxon>
        <taxon>Lophotrochozoa</taxon>
        <taxon>Mollusca</taxon>
        <taxon>Bivalvia</taxon>
        <taxon>Autobranchia</taxon>
        <taxon>Pteriomorphia</taxon>
        <taxon>Ostreida</taxon>
        <taxon>Ostreoidea</taxon>
        <taxon>Ostreidae</taxon>
        <taxon>Magallana</taxon>
    </lineage>
</organism>
<dbReference type="AlphaFoldDB" id="K1Q4J4"/>
<proteinExistence type="predicted"/>
<dbReference type="HOGENOM" id="CLU_1251716_0_0_1"/>
<accession>K1Q4J4</accession>
<dbReference type="SUPFAM" id="SSF101912">
    <property type="entry name" value="Sema domain"/>
    <property type="match status" value="1"/>
</dbReference>
<evidence type="ECO:0000313" key="1">
    <source>
        <dbReference type="EMBL" id="EKC26284.1"/>
    </source>
</evidence>
<name>K1Q4J4_MAGGI</name>
<sequence length="221" mass="24163">MEASVIIQILCTVWFCLTILTEGQTSGKLETQFKNPLGNFPLLNIEFDHQTGNVFVSGMNVLYRFSMNGTELIQKMTRKTGPVADCLPHLSPKEIKEYCGDDYNTAMVVTPDSLITCGTLKGGLCMRRDKESLNITSTSPNVRLVSDEQASASGIFLNITDKNSPGMFQNIVLFAKQYTTLPLSTNNLEEAAIFSALPDLSAVNIGGLIKVMPNLGELCNL</sequence>
<dbReference type="InterPro" id="IPR015943">
    <property type="entry name" value="WD40/YVTN_repeat-like_dom_sf"/>
</dbReference>
<protein>
    <submittedName>
        <fullName evidence="1">Uncharacterized protein</fullName>
    </submittedName>
</protein>
<reference evidence="1" key="1">
    <citation type="journal article" date="2012" name="Nature">
        <title>The oyster genome reveals stress adaptation and complexity of shell formation.</title>
        <authorList>
            <person name="Zhang G."/>
            <person name="Fang X."/>
            <person name="Guo X."/>
            <person name="Li L."/>
            <person name="Luo R."/>
            <person name="Xu F."/>
            <person name="Yang P."/>
            <person name="Zhang L."/>
            <person name="Wang X."/>
            <person name="Qi H."/>
            <person name="Xiong Z."/>
            <person name="Que H."/>
            <person name="Xie Y."/>
            <person name="Holland P.W."/>
            <person name="Paps J."/>
            <person name="Zhu Y."/>
            <person name="Wu F."/>
            <person name="Chen Y."/>
            <person name="Wang J."/>
            <person name="Peng C."/>
            <person name="Meng J."/>
            <person name="Yang L."/>
            <person name="Liu J."/>
            <person name="Wen B."/>
            <person name="Zhang N."/>
            <person name="Huang Z."/>
            <person name="Zhu Q."/>
            <person name="Feng Y."/>
            <person name="Mount A."/>
            <person name="Hedgecock D."/>
            <person name="Xu Z."/>
            <person name="Liu Y."/>
            <person name="Domazet-Loso T."/>
            <person name="Du Y."/>
            <person name="Sun X."/>
            <person name="Zhang S."/>
            <person name="Liu B."/>
            <person name="Cheng P."/>
            <person name="Jiang X."/>
            <person name="Li J."/>
            <person name="Fan D."/>
            <person name="Wang W."/>
            <person name="Fu W."/>
            <person name="Wang T."/>
            <person name="Wang B."/>
            <person name="Zhang J."/>
            <person name="Peng Z."/>
            <person name="Li Y."/>
            <person name="Li N."/>
            <person name="Wang J."/>
            <person name="Chen M."/>
            <person name="He Y."/>
            <person name="Tan F."/>
            <person name="Song X."/>
            <person name="Zheng Q."/>
            <person name="Huang R."/>
            <person name="Yang H."/>
            <person name="Du X."/>
            <person name="Chen L."/>
            <person name="Yang M."/>
            <person name="Gaffney P.M."/>
            <person name="Wang S."/>
            <person name="Luo L."/>
            <person name="She Z."/>
            <person name="Ming Y."/>
            <person name="Huang W."/>
            <person name="Zhang S."/>
            <person name="Huang B."/>
            <person name="Zhang Y."/>
            <person name="Qu T."/>
            <person name="Ni P."/>
            <person name="Miao G."/>
            <person name="Wang J."/>
            <person name="Wang Q."/>
            <person name="Steinberg C.E."/>
            <person name="Wang H."/>
            <person name="Li N."/>
            <person name="Qian L."/>
            <person name="Zhang G."/>
            <person name="Li Y."/>
            <person name="Yang H."/>
            <person name="Liu X."/>
            <person name="Wang J."/>
            <person name="Yin Y."/>
            <person name="Wang J."/>
        </authorList>
    </citation>
    <scope>NUCLEOTIDE SEQUENCE [LARGE SCALE GENOMIC DNA]</scope>
    <source>
        <strain evidence="1">05x7-T-G4-1.051#20</strain>
    </source>
</reference>